<keyword evidence="8" id="KW-0808">Transferase</keyword>
<evidence type="ECO:0000256" key="11">
    <source>
        <dbReference type="ARBA" id="ARBA00022843"/>
    </source>
</evidence>
<feature type="domain" description="NEL" evidence="15">
    <location>
        <begin position="1323"/>
        <end position="1614"/>
    </location>
</feature>
<keyword evidence="6 14" id="KW-0964">Secreted</keyword>
<dbReference type="InterPro" id="IPR029487">
    <property type="entry name" value="NEL_dom"/>
</dbReference>
<name>A0A5B2UZ26_9PSED</name>
<evidence type="ECO:0000256" key="9">
    <source>
        <dbReference type="ARBA" id="ARBA00022737"/>
    </source>
</evidence>
<dbReference type="Pfam" id="PF20178">
    <property type="entry name" value="ToxA_N"/>
    <property type="match status" value="1"/>
</dbReference>
<evidence type="ECO:0000256" key="5">
    <source>
        <dbReference type="ARBA" id="ARBA00012483"/>
    </source>
</evidence>
<evidence type="ECO:0000313" key="18">
    <source>
        <dbReference type="Proteomes" id="UP000199620"/>
    </source>
</evidence>
<dbReference type="SUPFAM" id="SSF52058">
    <property type="entry name" value="L domain-like"/>
    <property type="match status" value="1"/>
</dbReference>
<accession>A0A5B2UZ26</accession>
<dbReference type="GO" id="GO:0016567">
    <property type="term" value="P:protein ubiquitination"/>
    <property type="evidence" value="ECO:0007669"/>
    <property type="project" value="InterPro"/>
</dbReference>
<evidence type="ECO:0000256" key="8">
    <source>
        <dbReference type="ARBA" id="ARBA00022679"/>
    </source>
</evidence>
<evidence type="ECO:0000313" key="16">
    <source>
        <dbReference type="EMBL" id="KAA2231107.1"/>
    </source>
</evidence>
<dbReference type="PANTHER" id="PTHR47114">
    <property type="match status" value="1"/>
</dbReference>
<keyword evidence="18" id="KW-1185">Reference proteome</keyword>
<dbReference type="GO" id="GO:0005576">
    <property type="term" value="C:extracellular region"/>
    <property type="evidence" value="ECO:0007669"/>
    <property type="project" value="UniProtKB-SubCell"/>
</dbReference>
<dbReference type="Pfam" id="PF13855">
    <property type="entry name" value="LRR_8"/>
    <property type="match status" value="1"/>
</dbReference>
<dbReference type="SMART" id="SM00369">
    <property type="entry name" value="LRR_TYP"/>
    <property type="match status" value="2"/>
</dbReference>
<gene>
    <name evidence="16" type="ORF">F1720_09170</name>
    <name evidence="17" type="ORF">SAMN04490181_2705</name>
</gene>
<dbReference type="InterPro" id="IPR001611">
    <property type="entry name" value="Leu-rich_rpt"/>
</dbReference>
<dbReference type="InterPro" id="IPR032675">
    <property type="entry name" value="LRR_dom_sf"/>
</dbReference>
<keyword evidence="13 14" id="KW-1035">Host cytoplasm</keyword>
<dbReference type="InterPro" id="IPR051071">
    <property type="entry name" value="LRR-bact_E3_ubiq_ligases"/>
</dbReference>
<dbReference type="Proteomes" id="UP000325296">
    <property type="component" value="Unassembled WGS sequence"/>
</dbReference>
<evidence type="ECO:0000256" key="13">
    <source>
        <dbReference type="ARBA" id="ARBA00023200"/>
    </source>
</evidence>
<evidence type="ECO:0000256" key="4">
    <source>
        <dbReference type="ARBA" id="ARBA00009868"/>
    </source>
</evidence>
<dbReference type="PANTHER" id="PTHR47114:SF2">
    <property type="entry name" value="OLIGODENDROCYTE-MYELIN GLYCOPROTEIN"/>
    <property type="match status" value="1"/>
</dbReference>
<keyword evidence="7" id="KW-0433">Leucine-rich repeat</keyword>
<reference evidence="16 19" key="2">
    <citation type="submission" date="2019-09" db="EMBL/GenBank/DDBJ databases">
        <title>Draft genome sequence of Pseudomonas brenneri CCUG 51514(T).</title>
        <authorList>
            <person name="Tunovic T."/>
            <person name="Pineiro-Iglesias B."/>
            <person name="Unosson C."/>
            <person name="Inganas E."/>
            <person name="Ohlen M."/>
            <person name="Cardew S."/>
            <person name="Jensie-Markopoulos S."/>
            <person name="Salva-Serra F."/>
            <person name="Jaen-Luchoro D."/>
            <person name="Svensson-Stadler L."/>
            <person name="Chun J."/>
            <person name="Moore E."/>
        </authorList>
    </citation>
    <scope>NUCLEOTIDE SEQUENCE [LARGE SCALE GENOMIC DNA]</scope>
    <source>
        <strain evidence="16 19">CCUG 51514</strain>
    </source>
</reference>
<keyword evidence="11" id="KW-0832">Ubl conjugation</keyword>
<dbReference type="Proteomes" id="UP000199620">
    <property type="component" value="Chromosome I"/>
</dbReference>
<evidence type="ECO:0000256" key="10">
    <source>
        <dbReference type="ARBA" id="ARBA00022786"/>
    </source>
</evidence>
<evidence type="ECO:0000313" key="17">
    <source>
        <dbReference type="EMBL" id="SDU99251.1"/>
    </source>
</evidence>
<dbReference type="GO" id="GO:0030430">
    <property type="term" value="C:host cell cytoplasm"/>
    <property type="evidence" value="ECO:0007669"/>
    <property type="project" value="UniProtKB-SubCell"/>
</dbReference>
<comment type="subcellular location">
    <subcellularLocation>
        <location evidence="2">Host cytoplasm</location>
    </subcellularLocation>
    <subcellularLocation>
        <location evidence="3">Secreted</location>
    </subcellularLocation>
</comment>
<dbReference type="GO" id="GO:0061630">
    <property type="term" value="F:ubiquitin protein ligase activity"/>
    <property type="evidence" value="ECO:0007669"/>
    <property type="project" value="UniProtKB-EC"/>
</dbReference>
<dbReference type="RefSeq" id="WP_090291615.1">
    <property type="nucleotide sequence ID" value="NZ_BMNU01000005.1"/>
</dbReference>
<keyword evidence="9" id="KW-0677">Repeat</keyword>
<keyword evidence="12" id="KW-0843">Virulence</keyword>
<organism evidence="16 19">
    <name type="scientific">Pseudomonas brenneri</name>
    <dbReference type="NCBI Taxonomy" id="129817"/>
    <lineage>
        <taxon>Bacteria</taxon>
        <taxon>Pseudomonadati</taxon>
        <taxon>Pseudomonadota</taxon>
        <taxon>Gammaproteobacteria</taxon>
        <taxon>Pseudomonadales</taxon>
        <taxon>Pseudomonadaceae</taxon>
        <taxon>Pseudomonas</taxon>
    </lineage>
</organism>
<dbReference type="EC" id="2.3.2.27" evidence="5"/>
<evidence type="ECO:0000256" key="2">
    <source>
        <dbReference type="ARBA" id="ARBA00004192"/>
    </source>
</evidence>
<evidence type="ECO:0000313" key="19">
    <source>
        <dbReference type="Proteomes" id="UP000325296"/>
    </source>
</evidence>
<dbReference type="EMBL" id="VUOL01000004">
    <property type="protein sequence ID" value="KAA2231107.1"/>
    <property type="molecule type" value="Genomic_DNA"/>
</dbReference>
<dbReference type="Gene3D" id="1.20.58.360">
    <property type="entry name" value="Shigella T3SS effector IpaH defines"/>
    <property type="match status" value="1"/>
</dbReference>
<evidence type="ECO:0000256" key="6">
    <source>
        <dbReference type="ARBA" id="ARBA00022525"/>
    </source>
</evidence>
<dbReference type="Gene3D" id="3.80.10.10">
    <property type="entry name" value="Ribonuclease Inhibitor"/>
    <property type="match status" value="1"/>
</dbReference>
<dbReference type="Pfam" id="PF14496">
    <property type="entry name" value="NEL"/>
    <property type="match status" value="1"/>
</dbReference>
<dbReference type="InterPro" id="IPR046673">
    <property type="entry name" value="ToxA_N"/>
</dbReference>
<dbReference type="OrthoDB" id="1467561at2"/>
<evidence type="ECO:0000259" key="15">
    <source>
        <dbReference type="PROSITE" id="PS52053"/>
    </source>
</evidence>
<comment type="caution">
    <text evidence="14">Lacks conserved residue(s) required for the propagation of feature annotation.</text>
</comment>
<evidence type="ECO:0000256" key="14">
    <source>
        <dbReference type="PROSITE-ProRule" id="PRU01398"/>
    </source>
</evidence>
<proteinExistence type="inferred from homology"/>
<dbReference type="PROSITE" id="PS51450">
    <property type="entry name" value="LRR"/>
    <property type="match status" value="1"/>
</dbReference>
<dbReference type="EMBL" id="LT629800">
    <property type="protein sequence ID" value="SDU99251.1"/>
    <property type="molecule type" value="Genomic_DNA"/>
</dbReference>
<reference evidence="17 18" key="1">
    <citation type="submission" date="2016-10" db="EMBL/GenBank/DDBJ databases">
        <authorList>
            <person name="Varghese N."/>
            <person name="Submissions S."/>
        </authorList>
    </citation>
    <scope>NUCLEOTIDE SEQUENCE [LARGE SCALE GENOMIC DNA]</scope>
    <source>
        <strain evidence="17 18">BS2771</strain>
    </source>
</reference>
<evidence type="ECO:0000256" key="12">
    <source>
        <dbReference type="ARBA" id="ARBA00023026"/>
    </source>
</evidence>
<evidence type="ECO:0000256" key="3">
    <source>
        <dbReference type="ARBA" id="ARBA00004613"/>
    </source>
</evidence>
<protein>
    <recommendedName>
        <fullName evidence="5">RING-type E3 ubiquitin transferase</fullName>
        <ecNumber evidence="5">2.3.2.27</ecNumber>
    </recommendedName>
</protein>
<evidence type="ECO:0000256" key="7">
    <source>
        <dbReference type="ARBA" id="ARBA00022614"/>
    </source>
</evidence>
<sequence length="1614" mass="182764">MQAQDDLTKTCTQLTQQQLQAALLEMTGDLAKADVLQKRLPGWMINAPKGLLEALEKDAERVEEARTAVDGRLRRLRSLDEFCSGHLKAYCQKKWQVTVDPKKDLFVYATYEYQKAVLPLEYERSLKLERQSLLHMALQNFSEEEARAGHYSEESGLQAGSAPYAAIAVSAHEFAKGCRELDLGRLYQQHIAEVFHLDIGETADGPYVNGAAVDIGWMKTLDVRIDAHIACMRGDITQDSYAMLCTLLDRNMTPAQAKDLLFQGRPVLWQGLNALDCCLWSVVVFSGRPIGDYPEEPCVVYMPNEPKRPFFEYPSLNDFKVYLDLKLEVSTYRTFFTGYLGEVDRLVFFSRFGEHRTLGVLAAKPITTSLALHFFATYVGKLQIDARTLAVPVVDVDEDVRKQRLLEYLDAGLTLLNLAGFVVPALGLLMTGVAVGQMLGEVYEGIEDWRRGDKVEALKQLGAVAESLTSMVLFAAGAKVVGKVLKRARQGIEGYFQELEAIRLDDGNLRLWRPDILPYAHDQHLVENRVADAEGIYKVGGHSYVKVNGFVHQVSFDPKLGQWRANPAVRQTAYRPAMLHNGEGAWRFSFERPETWEDEGYLFSRLEPASRHPVLDSRKLQLVKSIMDKPHRWGYHLAQECLPFPARFRDLYERFRLEHSIRDLIWLLERSVYLNAESAILQMHALPLLSGWPKGRYFEVLDAQGGVKARYPSTGFIDDVRQRLTITEKAVSEGKVFDVLLSRLDEQQKIGLLGEGITANQEHAVLARQLLEHLKADRKPLFEQLYQSYDGPVPQEWELLRKTYPQLPYRVMREVMAEASSVERESLRDKQRVPMGLAESVRYALEEQRLDRALAGFEQPELAGLDTQCLAVRMLPRVDGWDKSLRLELRQDSPQGDLLALGAIESASVRRVVVRSTAGFEPFDDNAVSRGDVQSGPDGFFETILGTLEDRQRATLKLPLEGTESGWRLRRMVADRAQSERDVAAEAFSTKAHEPLTVETPCRLADPATGSAAQSSALVRKVKKIYPLLSDEQAFDLLQSVSGVDELSRAKAVARMEDDLGHLRAILKHWKNNVGDLETQPGFRDIRQSRQQVAERIEACWRRQGFVLDELQVPVYGLTLDGMRVGSLPKLPHEIRFDHVRQLSLKNMRLDDDAAYFLRHFKGLRRLDLDRNNLTRLPEYLSRMPELDSLSLPHNQLALTEYTRKKLADMTTLRRLDMSHNPVEVHLDVSNMHDLHTLLLQDTRIVDLPIGLGRLAHLEQVDLRNNWITVLPDWVFTITRGFSQAINLAGNPLSATTMTALVRYRDEMGIGMGLVDDDQSRFTELSARAAWLPDEVSAQDANKRTLWANLRDDPDSAPLFILLAKLSDTADSLYVREDLSRRVWDVLQSTHDSVELREQVFQLAAQPPNSSDQAAETFSQIEVLKTVKNATRQAGRGQGNTDVLLTLGRGLFRLSELEKIAARYAVEHSSEYPLEVSLAYRVGLAKSLQLPGQPKHMQYASLADLTSSALERARGQVLKAELSPAFLCFIAQLSFWKVHLKQQFPREFGLVTEPFDVQQQTIFENGQNLTDGEYRRQIEALRSPRQQAINEVLERLTQQMMKHQDLGICHVSEG</sequence>
<comment type="similarity">
    <text evidence="4 14">Belongs to the LRR-containing bacterial E3 ligase family.</text>
</comment>
<dbReference type="InterPro" id="IPR003591">
    <property type="entry name" value="Leu-rich_rpt_typical-subtyp"/>
</dbReference>
<keyword evidence="10 14" id="KW-0833">Ubl conjugation pathway</keyword>
<dbReference type="PROSITE" id="PS52053">
    <property type="entry name" value="NEL"/>
    <property type="match status" value="1"/>
</dbReference>
<comment type="catalytic activity">
    <reaction evidence="1">
        <text>S-ubiquitinyl-[E2 ubiquitin-conjugating enzyme]-L-cysteine + [acceptor protein]-L-lysine = [E2 ubiquitin-conjugating enzyme]-L-cysteine + N(6)-ubiquitinyl-[acceptor protein]-L-lysine.</text>
        <dbReference type="EC" id="2.3.2.27"/>
    </reaction>
</comment>
<evidence type="ECO:0000256" key="1">
    <source>
        <dbReference type="ARBA" id="ARBA00000900"/>
    </source>
</evidence>